<evidence type="ECO:0000313" key="2">
    <source>
        <dbReference type="Proteomes" id="UP000661696"/>
    </source>
</evidence>
<reference evidence="1 2" key="1">
    <citation type="submission" date="2020-12" db="EMBL/GenBank/DDBJ databases">
        <title>Chryseobacterium endoalhailicus sp. nov., isolated from seed of leguminous plant.</title>
        <authorList>
            <person name="Zhang X."/>
        </authorList>
    </citation>
    <scope>NUCLEOTIDE SEQUENCE [LARGE SCALE GENOMIC DNA]</scope>
    <source>
        <strain evidence="1 2">L7</strain>
    </source>
</reference>
<protein>
    <submittedName>
        <fullName evidence="1">Uncharacterized protein</fullName>
    </submittedName>
</protein>
<gene>
    <name evidence="1" type="ORF">JET18_07915</name>
</gene>
<comment type="caution">
    <text evidence="1">The sequence shown here is derived from an EMBL/GenBank/DDBJ whole genome shotgun (WGS) entry which is preliminary data.</text>
</comment>
<dbReference type="EMBL" id="JAELVM010000001">
    <property type="protein sequence ID" value="MBL1220757.1"/>
    <property type="molecule type" value="Genomic_DNA"/>
</dbReference>
<accession>A0ABS1QEK9</accession>
<sequence length="345" mass="40883">MKRNTLLPIILLLFLTSCSYSEKQQAVIEKITKKNEARFDEGFRKNLLDEFSKGDIIRLSSDENPELALYFYRVLLEKYPEECFDVLMKNLDNKKQSVISTSYDTLNEMTVPEAMMFWESQKNIFTKDQKKKLFETILADIEHRTHLDGYIFMYLLDHEKNPDPAYYPAIKKMITKGANHYMGNFALLNYFTNYNKPEDSLIIKDFLKKNISEDSDIHMNISVEYIRKHPKPSYLSILQEFYDKRVKGEKIQANNSFFELEDLTKATLQYKTESAKKLMNDIAYKTSFTASKNNIAAKEHIYYLLKKYDTSDYFSEITNDFEKKADKVKLDSLTAWHKRWDRHMQ</sequence>
<proteinExistence type="predicted"/>
<dbReference type="Proteomes" id="UP000661696">
    <property type="component" value="Unassembled WGS sequence"/>
</dbReference>
<evidence type="ECO:0000313" key="1">
    <source>
        <dbReference type="EMBL" id="MBL1220757.1"/>
    </source>
</evidence>
<dbReference type="PROSITE" id="PS51257">
    <property type="entry name" value="PROKAR_LIPOPROTEIN"/>
    <property type="match status" value="1"/>
</dbReference>
<organism evidence="1 2">
    <name type="scientific">Chryseobacterium endalhagicum</name>
    <dbReference type="NCBI Taxonomy" id="2797638"/>
    <lineage>
        <taxon>Bacteria</taxon>
        <taxon>Pseudomonadati</taxon>
        <taxon>Bacteroidota</taxon>
        <taxon>Flavobacteriia</taxon>
        <taxon>Flavobacteriales</taxon>
        <taxon>Weeksellaceae</taxon>
        <taxon>Chryseobacterium group</taxon>
        <taxon>Chryseobacterium</taxon>
    </lineage>
</organism>
<dbReference type="RefSeq" id="WP_202090069.1">
    <property type="nucleotide sequence ID" value="NZ_JAELVM010000001.1"/>
</dbReference>
<keyword evidence="2" id="KW-1185">Reference proteome</keyword>
<name>A0ABS1QEK9_9FLAO</name>